<evidence type="ECO:0000313" key="4">
    <source>
        <dbReference type="Proteomes" id="UP001302126"/>
    </source>
</evidence>
<feature type="region of interest" description="Disordered" evidence="1">
    <location>
        <begin position="326"/>
        <end position="345"/>
    </location>
</feature>
<feature type="region of interest" description="Disordered" evidence="1">
    <location>
        <begin position="751"/>
        <end position="775"/>
    </location>
</feature>
<feature type="compositionally biased region" description="Basic and acidic residues" evidence="1">
    <location>
        <begin position="757"/>
        <end position="773"/>
    </location>
</feature>
<evidence type="ECO:0008006" key="5">
    <source>
        <dbReference type="Google" id="ProtNLM"/>
    </source>
</evidence>
<feature type="transmembrane region" description="Helical" evidence="2">
    <location>
        <begin position="50"/>
        <end position="70"/>
    </location>
</feature>
<protein>
    <recommendedName>
        <fullName evidence="5">Major facilitator superfamily transporter</fullName>
    </recommendedName>
</protein>
<name>A0AAN6X586_9PEZI</name>
<dbReference type="Proteomes" id="UP001302126">
    <property type="component" value="Unassembled WGS sequence"/>
</dbReference>
<reference evidence="3" key="2">
    <citation type="submission" date="2023-05" db="EMBL/GenBank/DDBJ databases">
        <authorList>
            <consortium name="Lawrence Berkeley National Laboratory"/>
            <person name="Steindorff A."/>
            <person name="Hensen N."/>
            <person name="Bonometti L."/>
            <person name="Westerberg I."/>
            <person name="Brannstrom I.O."/>
            <person name="Guillou S."/>
            <person name="Cros-Aarteil S."/>
            <person name="Calhoun S."/>
            <person name="Haridas S."/>
            <person name="Kuo A."/>
            <person name="Mondo S."/>
            <person name="Pangilinan J."/>
            <person name="Riley R."/>
            <person name="Labutti K."/>
            <person name="Andreopoulos B."/>
            <person name="Lipzen A."/>
            <person name="Chen C."/>
            <person name="Yanf M."/>
            <person name="Daum C."/>
            <person name="Ng V."/>
            <person name="Clum A."/>
            <person name="Ohm R."/>
            <person name="Martin F."/>
            <person name="Silar P."/>
            <person name="Natvig D."/>
            <person name="Lalanne C."/>
            <person name="Gautier V."/>
            <person name="Ament-Velasquez S.L."/>
            <person name="Kruys A."/>
            <person name="Hutchinson M.I."/>
            <person name="Powell A.J."/>
            <person name="Barry K."/>
            <person name="Miller A.N."/>
            <person name="Grigoriev I.V."/>
            <person name="Debuchy R."/>
            <person name="Gladieux P."/>
            <person name="Thoren M.H."/>
            <person name="Johannesson H."/>
        </authorList>
    </citation>
    <scope>NUCLEOTIDE SEQUENCE</scope>
    <source>
        <strain evidence="3">PSN309</strain>
    </source>
</reference>
<keyword evidence="2" id="KW-0812">Transmembrane</keyword>
<dbReference type="Pfam" id="PF11885">
    <property type="entry name" value="DUF3405"/>
    <property type="match status" value="1"/>
</dbReference>
<gene>
    <name evidence="3" type="ORF">QBC35DRAFT_165708</name>
</gene>
<dbReference type="InterPro" id="IPR021822">
    <property type="entry name" value="DUF3405"/>
</dbReference>
<keyword evidence="2" id="KW-1133">Transmembrane helix</keyword>
<feature type="region of interest" description="Disordered" evidence="1">
    <location>
        <begin position="92"/>
        <end position="119"/>
    </location>
</feature>
<evidence type="ECO:0000256" key="2">
    <source>
        <dbReference type="SAM" id="Phobius"/>
    </source>
</evidence>
<proteinExistence type="predicted"/>
<dbReference type="AlphaFoldDB" id="A0AAN6X586"/>
<accession>A0AAN6X586</accession>
<keyword evidence="4" id="KW-1185">Reference proteome</keyword>
<dbReference type="EMBL" id="MU864352">
    <property type="protein sequence ID" value="KAK4193145.1"/>
    <property type="molecule type" value="Genomic_DNA"/>
</dbReference>
<dbReference type="PANTHER" id="PTHR36205">
    <property type="entry name" value="CHROMOSOME 19, WHOLE GENOME SHOTGUN SEQUENCE"/>
    <property type="match status" value="1"/>
</dbReference>
<sequence length="796" mass="90326">MEQTSFLARNRSDDSFSSIFSRDEKSLLPSSVHQKPKPKIRVRTLLSHCLYRRVLLWSVGLLFLLCLALSSSGSHLRHDRIMDLVDFTKKNASEGDSQAGTGGAGDEGKEKGGSDGKGGQEEVVFVVSTGSDEHQQQQPATIQDDRMPNWLRFRHLDGYFNGLKALVHASDHKPEYPKTQGQESPSPLTLSYTGLPTPTMYAPQPNYKSSEYTSQYHHVETCYLDKKRRIPVPDIYAYNGVVQGQPEPAMGSHSLLGIRNDVCFDRFGRFGPYGLGYSFTEGGLEVGLDTEHEESEVVWKKTGKINYDDIDWGDAQDRCYEANKNRFAEPGEPGATPPVTTGKRRQRSFLNRERAKISRTAVVIRAYAGFEWTQHAILNFRALISELSLRSGGEYAVHFLLHVRNNNEPIWADPVTVQRILDENIPKEFHGLCTLWSEAQMRLLYPGKFGNSVEDPSGGDIHGVYRSAHFPLQHFAMQHPEYEHFWNWELDMRWIGDYYELFDRLGSWAKQQSRIGMWERSAKYYIPALHGTWENFTSLVDAETIESGRAPIYGPVKFPGRMSLRSELRGESFLPASCSRHSHASPSKECGVGEEADLITLNPLFDAEASGWVFASDVTGYKHSLPTPPRRCAIITASRLSRRLLRVMHEETWRLHHTMFSEMYPATMALHHGLKAIYAPHPVYMDREWDIEAIDKAFNGGRDHSTGGHGSPFDLQNEHNHKGTTWYYNSEFAGLLWRRWLGYAQFDGRGANGGRQGEGELRGGKEEEERPDSTGRMCLRSVLVHPIKWEHPSELE</sequence>
<comment type="caution">
    <text evidence="3">The sequence shown here is derived from an EMBL/GenBank/DDBJ whole genome shotgun (WGS) entry which is preliminary data.</text>
</comment>
<feature type="compositionally biased region" description="Basic and acidic residues" evidence="1">
    <location>
        <begin position="106"/>
        <end position="119"/>
    </location>
</feature>
<reference evidence="3" key="1">
    <citation type="journal article" date="2023" name="Mol. Phylogenet. Evol.">
        <title>Genome-scale phylogeny and comparative genomics of the fungal order Sordariales.</title>
        <authorList>
            <person name="Hensen N."/>
            <person name="Bonometti L."/>
            <person name="Westerberg I."/>
            <person name="Brannstrom I.O."/>
            <person name="Guillou S."/>
            <person name="Cros-Aarteil S."/>
            <person name="Calhoun S."/>
            <person name="Haridas S."/>
            <person name="Kuo A."/>
            <person name="Mondo S."/>
            <person name="Pangilinan J."/>
            <person name="Riley R."/>
            <person name="LaButti K."/>
            <person name="Andreopoulos B."/>
            <person name="Lipzen A."/>
            <person name="Chen C."/>
            <person name="Yan M."/>
            <person name="Daum C."/>
            <person name="Ng V."/>
            <person name="Clum A."/>
            <person name="Steindorff A."/>
            <person name="Ohm R.A."/>
            <person name="Martin F."/>
            <person name="Silar P."/>
            <person name="Natvig D.O."/>
            <person name="Lalanne C."/>
            <person name="Gautier V."/>
            <person name="Ament-Velasquez S.L."/>
            <person name="Kruys A."/>
            <person name="Hutchinson M.I."/>
            <person name="Powell A.J."/>
            <person name="Barry K."/>
            <person name="Miller A.N."/>
            <person name="Grigoriev I.V."/>
            <person name="Debuchy R."/>
            <person name="Gladieux P."/>
            <person name="Hiltunen Thoren M."/>
            <person name="Johannesson H."/>
        </authorList>
    </citation>
    <scope>NUCLEOTIDE SEQUENCE</scope>
    <source>
        <strain evidence="3">PSN309</strain>
    </source>
</reference>
<organism evidence="3 4">
    <name type="scientific">Podospora australis</name>
    <dbReference type="NCBI Taxonomy" id="1536484"/>
    <lineage>
        <taxon>Eukaryota</taxon>
        <taxon>Fungi</taxon>
        <taxon>Dikarya</taxon>
        <taxon>Ascomycota</taxon>
        <taxon>Pezizomycotina</taxon>
        <taxon>Sordariomycetes</taxon>
        <taxon>Sordariomycetidae</taxon>
        <taxon>Sordariales</taxon>
        <taxon>Podosporaceae</taxon>
        <taxon>Podospora</taxon>
    </lineage>
</organism>
<dbReference type="PANTHER" id="PTHR36205:SF3">
    <property type="entry name" value="MAJOR FACILITATOR SUPERFAMILY TRANSPORTER"/>
    <property type="match status" value="1"/>
</dbReference>
<evidence type="ECO:0000256" key="1">
    <source>
        <dbReference type="SAM" id="MobiDB-lite"/>
    </source>
</evidence>
<keyword evidence="2" id="KW-0472">Membrane</keyword>
<evidence type="ECO:0000313" key="3">
    <source>
        <dbReference type="EMBL" id="KAK4193145.1"/>
    </source>
</evidence>